<dbReference type="OrthoDB" id="1933379at2759"/>
<dbReference type="PIRSF" id="PIRSF000858">
    <property type="entry name" value="SCOT-t"/>
    <property type="match status" value="1"/>
</dbReference>
<comment type="caution">
    <text evidence="5">The sequence shown here is derived from an EMBL/GenBank/DDBJ whole genome shotgun (WGS) entry which is preliminary data.</text>
</comment>
<name>A0A9W8BNW7_9FUNG</name>
<dbReference type="SMART" id="SM00882">
    <property type="entry name" value="CoA_trans"/>
    <property type="match status" value="2"/>
</dbReference>
<dbReference type="InterPro" id="IPR004165">
    <property type="entry name" value="CoA_trans_fam_I"/>
</dbReference>
<proteinExistence type="inferred from homology"/>
<dbReference type="Gene3D" id="3.40.1080.10">
    <property type="entry name" value="Glutaconate Coenzyme A-transferase"/>
    <property type="match status" value="2"/>
</dbReference>
<protein>
    <recommendedName>
        <fullName evidence="3">Succinyl-CoA:3-ketoacid-coenzyme A transferase</fullName>
        <ecNumber evidence="3">2.8.3.5</ecNumber>
    </recommendedName>
</protein>
<dbReference type="GO" id="GO:0008260">
    <property type="term" value="F:succinyl-CoA:3-oxo-acid CoA-transferase activity"/>
    <property type="evidence" value="ECO:0007669"/>
    <property type="project" value="UniProtKB-EC"/>
</dbReference>
<dbReference type="AlphaFoldDB" id="A0A9W8BNW7"/>
<gene>
    <name evidence="5" type="ORF">H4R26_000921</name>
</gene>
<dbReference type="GO" id="GO:0046952">
    <property type="term" value="P:ketone body catabolic process"/>
    <property type="evidence" value="ECO:0007669"/>
    <property type="project" value="InterPro"/>
</dbReference>
<dbReference type="SUPFAM" id="SSF100950">
    <property type="entry name" value="NagB/RpiA/CoA transferase-like"/>
    <property type="match status" value="2"/>
</dbReference>
<evidence type="ECO:0000256" key="2">
    <source>
        <dbReference type="ARBA" id="ARBA00022679"/>
    </source>
</evidence>
<keyword evidence="3" id="KW-0496">Mitochondrion</keyword>
<dbReference type="InterPro" id="IPR014388">
    <property type="entry name" value="3-oxoacid_CoA-transferase"/>
</dbReference>
<dbReference type="FunFam" id="3.40.1080.10:FF:000002">
    <property type="entry name" value="Succinyl-CoA:3-ketoacid-coenzyme A transferase, mitochondrial"/>
    <property type="match status" value="1"/>
</dbReference>
<comment type="similarity">
    <text evidence="1 3">Belongs to the 3-oxoacid CoA-transferase family.</text>
</comment>
<dbReference type="InterPro" id="IPR004164">
    <property type="entry name" value="CoA_transf_AS"/>
</dbReference>
<dbReference type="NCBIfam" id="TIGR02428">
    <property type="entry name" value="pcaJ_scoB_fam"/>
    <property type="match status" value="1"/>
</dbReference>
<keyword evidence="2 3" id="KW-0808">Transferase</keyword>
<organism evidence="5 6">
    <name type="scientific">Coemansia thaxteri</name>
    <dbReference type="NCBI Taxonomy" id="2663907"/>
    <lineage>
        <taxon>Eukaryota</taxon>
        <taxon>Fungi</taxon>
        <taxon>Fungi incertae sedis</taxon>
        <taxon>Zoopagomycota</taxon>
        <taxon>Kickxellomycotina</taxon>
        <taxon>Kickxellomycetes</taxon>
        <taxon>Kickxellales</taxon>
        <taxon>Kickxellaceae</taxon>
        <taxon>Coemansia</taxon>
    </lineage>
</organism>
<dbReference type="PANTHER" id="PTHR13707">
    <property type="entry name" value="KETOACID-COENZYME A TRANSFERASE"/>
    <property type="match status" value="1"/>
</dbReference>
<dbReference type="PANTHER" id="PTHR13707:SF60">
    <property type="entry name" value="ACETATE COA-TRANSFERASE SUBUNIT ALPHA"/>
    <property type="match status" value="1"/>
</dbReference>
<dbReference type="EC" id="2.8.3.5" evidence="3"/>
<evidence type="ECO:0000256" key="1">
    <source>
        <dbReference type="ARBA" id="ARBA00007154"/>
    </source>
</evidence>
<evidence type="ECO:0000256" key="4">
    <source>
        <dbReference type="PIRSR" id="PIRSR000858-1"/>
    </source>
</evidence>
<comment type="function">
    <text evidence="3">Key enzyme for ketone body catabolism. Transfers the CoA moiety from succinate to acetoacetate. Formation of the enzyme-CoA intermediate proceeds via an unstable anhydride species formed between the carboxylate groups of the enzyme and substrate.</text>
</comment>
<dbReference type="InterPro" id="IPR037171">
    <property type="entry name" value="NagB/RpiA_transferase-like"/>
</dbReference>
<dbReference type="Pfam" id="PF01144">
    <property type="entry name" value="CoA_trans"/>
    <property type="match status" value="2"/>
</dbReference>
<evidence type="ECO:0000313" key="6">
    <source>
        <dbReference type="Proteomes" id="UP001150907"/>
    </source>
</evidence>
<dbReference type="InterPro" id="IPR012791">
    <property type="entry name" value="3-oxoacid_CoA-transf_B"/>
</dbReference>
<dbReference type="PROSITE" id="PS01274">
    <property type="entry name" value="COA_TRANSF_2"/>
    <property type="match status" value="1"/>
</dbReference>
<feature type="active site" description="5-glutamyl coenzyme A thioester intermediate" evidence="4">
    <location>
        <position position="346"/>
    </location>
</feature>
<evidence type="ECO:0000256" key="3">
    <source>
        <dbReference type="PIRNR" id="PIRNR000858"/>
    </source>
</evidence>
<comment type="catalytic activity">
    <reaction evidence="3">
        <text>a 3-oxo acid + succinyl-CoA = a 3-oxoacyl-CoA + succinate</text>
        <dbReference type="Rhea" id="RHEA:24564"/>
        <dbReference type="ChEBI" id="CHEBI:30031"/>
        <dbReference type="ChEBI" id="CHEBI:35973"/>
        <dbReference type="ChEBI" id="CHEBI:57292"/>
        <dbReference type="ChEBI" id="CHEBI:90726"/>
        <dbReference type="EC" id="2.8.3.5"/>
    </reaction>
</comment>
<dbReference type="EMBL" id="JANBQF010000033">
    <property type="protein sequence ID" value="KAJ2007205.1"/>
    <property type="molecule type" value="Genomic_DNA"/>
</dbReference>
<dbReference type="NCBIfam" id="TIGR02429">
    <property type="entry name" value="pcaI_scoA_fam"/>
    <property type="match status" value="1"/>
</dbReference>
<evidence type="ECO:0000313" key="5">
    <source>
        <dbReference type="EMBL" id="KAJ2007205.1"/>
    </source>
</evidence>
<reference evidence="5" key="1">
    <citation type="submission" date="2022-07" db="EMBL/GenBank/DDBJ databases">
        <title>Phylogenomic reconstructions and comparative analyses of Kickxellomycotina fungi.</title>
        <authorList>
            <person name="Reynolds N.K."/>
            <person name="Stajich J.E."/>
            <person name="Barry K."/>
            <person name="Grigoriev I.V."/>
            <person name="Crous P."/>
            <person name="Smith M.E."/>
        </authorList>
    </citation>
    <scope>NUCLEOTIDE SEQUENCE</scope>
    <source>
        <strain evidence="5">IMI 214461</strain>
    </source>
</reference>
<dbReference type="Proteomes" id="UP001150907">
    <property type="component" value="Unassembled WGS sequence"/>
</dbReference>
<sequence>MAAMLAIKGPQTLVSARHVLLRQGPWLAGHFITTSARAYHSKLYESADKAIEGIKSGDTLLIGGFGLCGIPENLLKAIARRKDIEQVTAVSNNAGTSDYGLGTLLQSRQIKRMVSSYVGENKEFARQYLGGELEVELVPQGTLAERVRCGGAGIPGFYTLTGVGTQVETGGIPIKYSSDGQQVLIASDPRETKVFGGRKYLMEEGITGDYALIKAWRADELGNMVFKYTANNFNAPMATAGKVTIVEAEEIVPVGELKPNDIHVPGIHVHRVIKGEVYEKRIERLTLRQSTTDTKELPASMKQRIHIIKRAAREFKDGMYVNLGIGMPVLASNHIEPGITVHLQSENGILGMGPFPRPGEVDADLVNAGKESVTVLPGGSCFSSDVSFGMIRGNRVDMTILGGMQVSQAGDLSNWVVPGKIIKGMGGAMDLVAAPNSRVVVTMTHNDKNGNPKILKENSLPLTGVKCVDRIITDKCVFDVVPGKGLLLRELSYGTTVGEIKAITGCGFEVASDVAETY</sequence>
<dbReference type="InterPro" id="IPR012792">
    <property type="entry name" value="3-oxoacid_CoA-transf_A"/>
</dbReference>
<comment type="pathway">
    <text evidence="3">Ketone metabolism; succinyl-CoA degradation; acetoacetyl-CoA from succinyl-CoA: step 1/1.</text>
</comment>
<keyword evidence="6" id="KW-1185">Reference proteome</keyword>
<accession>A0A9W8BNW7</accession>